<evidence type="ECO:0000313" key="3">
    <source>
        <dbReference type="WBParaSite" id="jg18396"/>
    </source>
</evidence>
<accession>A0A915DD85</accession>
<dbReference type="SMART" id="SM00289">
    <property type="entry name" value="WR1"/>
    <property type="match status" value="4"/>
</dbReference>
<organism evidence="2 3">
    <name type="scientific">Ditylenchus dipsaci</name>
    <dbReference type="NCBI Taxonomy" id="166011"/>
    <lineage>
        <taxon>Eukaryota</taxon>
        <taxon>Metazoa</taxon>
        <taxon>Ecdysozoa</taxon>
        <taxon>Nematoda</taxon>
        <taxon>Chromadorea</taxon>
        <taxon>Rhabditida</taxon>
        <taxon>Tylenchina</taxon>
        <taxon>Tylenchomorpha</taxon>
        <taxon>Sphaerularioidea</taxon>
        <taxon>Anguinidae</taxon>
        <taxon>Anguininae</taxon>
        <taxon>Ditylenchus</taxon>
    </lineage>
</organism>
<dbReference type="InterPro" id="IPR006150">
    <property type="entry name" value="Cys_repeat_1"/>
</dbReference>
<protein>
    <submittedName>
        <fullName evidence="3">Uncharacterized protein</fullName>
    </submittedName>
</protein>
<name>A0A915DD85_9BILA</name>
<evidence type="ECO:0000313" key="2">
    <source>
        <dbReference type="Proteomes" id="UP000887574"/>
    </source>
</evidence>
<feature type="region of interest" description="Disordered" evidence="1">
    <location>
        <begin position="127"/>
        <end position="149"/>
    </location>
</feature>
<dbReference type="Proteomes" id="UP000887574">
    <property type="component" value="Unplaced"/>
</dbReference>
<dbReference type="WBParaSite" id="jg18396">
    <property type="protein sequence ID" value="jg18396"/>
    <property type="gene ID" value="jg18396"/>
</dbReference>
<proteinExistence type="predicted"/>
<keyword evidence="2" id="KW-1185">Reference proteome</keyword>
<sequence>MLQIYLITYVLLVEARRKTHLARVARTGGSNSRVPRRQVARGDDLLVHLCGTFPRRYIHLGHYDCGVGPYDQEDVECDQGECCTLPPNQQIMAWDTCDNGGYFISAPCSSSAQGECCTRPEDGLDEDDYDDQGSSEYEDESPAVPDSYTSSEWNVDCANQGYYLNKSCDRDAACNRVRDLYLASNEQVACISGSCCVMPRRLPTGARSWMDVCPSGGNYLGAFCDQDQDCGVDPNQSRICELQRYCCTDPDYTTEEEENALPRPPRANSLQSEDEEMCDEPTDRPTQTPCSTDFHCASYDDEYCGGEDSAAYLKVEVVKFLMCLEVDRRWSYHRALALTEAELLGFVVVWMWTVTGGLQPPPVVNPVIAPQLEEPESSIDDQQEIGLNGNEIEEGDGGIQQPISTYGVIRLCYNRQRSRVRCTSQDRCKSNQSCINGLCCTRTGDEWQNACGGTTAQSSCFADRTCQNQMFCTSSAFCCECPYGQAAGKCASGCHPDYKCELNGYCCPKCPGGQLPYGSCYNNQCADNHFCHKGNICCPL</sequence>
<reference evidence="3" key="1">
    <citation type="submission" date="2022-11" db="UniProtKB">
        <authorList>
            <consortium name="WormBaseParasite"/>
        </authorList>
    </citation>
    <scope>IDENTIFICATION</scope>
</reference>
<feature type="region of interest" description="Disordered" evidence="1">
    <location>
        <begin position="255"/>
        <end position="286"/>
    </location>
</feature>
<dbReference type="PANTHER" id="PTHR34150:SF3">
    <property type="entry name" value="CC DOMAIN-CONTAINING PROTEIN"/>
    <property type="match status" value="1"/>
</dbReference>
<dbReference type="PANTHER" id="PTHR34150">
    <property type="entry name" value="PROTEIN CBG08832-RELATED"/>
    <property type="match status" value="1"/>
</dbReference>
<evidence type="ECO:0000256" key="1">
    <source>
        <dbReference type="SAM" id="MobiDB-lite"/>
    </source>
</evidence>
<dbReference type="AlphaFoldDB" id="A0A915DD85"/>
<feature type="compositionally biased region" description="Acidic residues" evidence="1">
    <location>
        <begin position="127"/>
        <end position="141"/>
    </location>
</feature>